<comment type="caution">
    <text evidence="2">The sequence shown here is derived from an EMBL/GenBank/DDBJ whole genome shotgun (WGS) entry which is preliminary data.</text>
</comment>
<reference evidence="2" key="2">
    <citation type="submission" date="2023-06" db="EMBL/GenBank/DDBJ databases">
        <authorList>
            <consortium name="Lawrence Berkeley National Laboratory"/>
            <person name="Haridas S."/>
            <person name="Hensen N."/>
            <person name="Bonometti L."/>
            <person name="Westerberg I."/>
            <person name="Brannstrom I.O."/>
            <person name="Guillou S."/>
            <person name="Cros-Aarteil S."/>
            <person name="Calhoun S."/>
            <person name="Kuo A."/>
            <person name="Mondo S."/>
            <person name="Pangilinan J."/>
            <person name="Riley R."/>
            <person name="Labutti K."/>
            <person name="Andreopoulos B."/>
            <person name="Lipzen A."/>
            <person name="Chen C."/>
            <person name="Yanf M."/>
            <person name="Daum C."/>
            <person name="Ng V."/>
            <person name="Clum A."/>
            <person name="Steindorff A."/>
            <person name="Ohm R."/>
            <person name="Martin F."/>
            <person name="Silar P."/>
            <person name="Natvig D."/>
            <person name="Lalanne C."/>
            <person name="Gautier V."/>
            <person name="Ament-Velasquez S.L."/>
            <person name="Kruys A."/>
            <person name="Hutchinson M.I."/>
            <person name="Powell A.J."/>
            <person name="Barry K."/>
            <person name="Miller A.N."/>
            <person name="Grigoriev I.V."/>
            <person name="Debuchy R."/>
            <person name="Gladieux P."/>
            <person name="Thoren M.H."/>
            <person name="Johannesson H."/>
        </authorList>
    </citation>
    <scope>NUCLEOTIDE SEQUENCE</scope>
    <source>
        <strain evidence="2">SMH4131-1</strain>
    </source>
</reference>
<dbReference type="Proteomes" id="UP001286456">
    <property type="component" value="Unassembled WGS sequence"/>
</dbReference>
<name>A0AAE0MH95_9PEZI</name>
<evidence type="ECO:0000313" key="2">
    <source>
        <dbReference type="EMBL" id="KAK3332566.1"/>
    </source>
</evidence>
<gene>
    <name evidence="2" type="ORF">B0T19DRAFT_482816</name>
</gene>
<evidence type="ECO:0000256" key="1">
    <source>
        <dbReference type="SAM" id="MobiDB-lite"/>
    </source>
</evidence>
<evidence type="ECO:0000313" key="3">
    <source>
        <dbReference type="Proteomes" id="UP001286456"/>
    </source>
</evidence>
<reference evidence="2" key="1">
    <citation type="journal article" date="2023" name="Mol. Phylogenet. Evol.">
        <title>Genome-scale phylogeny and comparative genomics of the fungal order Sordariales.</title>
        <authorList>
            <person name="Hensen N."/>
            <person name="Bonometti L."/>
            <person name="Westerberg I."/>
            <person name="Brannstrom I.O."/>
            <person name="Guillou S."/>
            <person name="Cros-Aarteil S."/>
            <person name="Calhoun S."/>
            <person name="Haridas S."/>
            <person name="Kuo A."/>
            <person name="Mondo S."/>
            <person name="Pangilinan J."/>
            <person name="Riley R."/>
            <person name="LaButti K."/>
            <person name="Andreopoulos B."/>
            <person name="Lipzen A."/>
            <person name="Chen C."/>
            <person name="Yan M."/>
            <person name="Daum C."/>
            <person name="Ng V."/>
            <person name="Clum A."/>
            <person name="Steindorff A."/>
            <person name="Ohm R.A."/>
            <person name="Martin F."/>
            <person name="Silar P."/>
            <person name="Natvig D.O."/>
            <person name="Lalanne C."/>
            <person name="Gautier V."/>
            <person name="Ament-Velasquez S.L."/>
            <person name="Kruys A."/>
            <person name="Hutchinson M.I."/>
            <person name="Powell A.J."/>
            <person name="Barry K."/>
            <person name="Miller A.N."/>
            <person name="Grigoriev I.V."/>
            <person name="Debuchy R."/>
            <person name="Gladieux P."/>
            <person name="Hiltunen Thoren M."/>
            <person name="Johannesson H."/>
        </authorList>
    </citation>
    <scope>NUCLEOTIDE SEQUENCE</scope>
    <source>
        <strain evidence="2">SMH4131-1</strain>
    </source>
</reference>
<dbReference type="AlphaFoldDB" id="A0AAE0MH95"/>
<dbReference type="SUPFAM" id="SSF52047">
    <property type="entry name" value="RNI-like"/>
    <property type="match status" value="1"/>
</dbReference>
<organism evidence="2 3">
    <name type="scientific">Cercophora scortea</name>
    <dbReference type="NCBI Taxonomy" id="314031"/>
    <lineage>
        <taxon>Eukaryota</taxon>
        <taxon>Fungi</taxon>
        <taxon>Dikarya</taxon>
        <taxon>Ascomycota</taxon>
        <taxon>Pezizomycotina</taxon>
        <taxon>Sordariomycetes</taxon>
        <taxon>Sordariomycetidae</taxon>
        <taxon>Sordariales</taxon>
        <taxon>Lasiosphaeriaceae</taxon>
        <taxon>Cercophora</taxon>
    </lineage>
</organism>
<dbReference type="InterPro" id="IPR032675">
    <property type="entry name" value="LRR_dom_sf"/>
</dbReference>
<dbReference type="Gene3D" id="3.80.10.10">
    <property type="entry name" value="Ribonuclease Inhibitor"/>
    <property type="match status" value="1"/>
</dbReference>
<feature type="region of interest" description="Disordered" evidence="1">
    <location>
        <begin position="204"/>
        <end position="251"/>
    </location>
</feature>
<feature type="compositionally biased region" description="Basic residues" evidence="1">
    <location>
        <begin position="225"/>
        <end position="236"/>
    </location>
</feature>
<dbReference type="EMBL" id="JAUEPO010000002">
    <property type="protein sequence ID" value="KAK3332566.1"/>
    <property type="molecule type" value="Genomic_DNA"/>
</dbReference>
<accession>A0AAE0MH95</accession>
<keyword evidence="3" id="KW-1185">Reference proteome</keyword>
<sequence>MTDSQLEGEFNPSPVEANAAQQPRLYTIPAEVWNEIMEFLCIDTRFPTDPPGLPLPITCDICGYTRQDGIYCLNPACPRHPPYSLDRGRPRLGDGGAWLAPRKAALQTLLNLYLVSKPVARAMEPFLYRTISITSGRGLARVAALLENKPHIGAELVTRIECLVDTRSQRVIEDWYFLQKNLEHGAPVVGAMKLMDIKQSIPTTAAGQGGGAQGASSSGGGGSKPKTKRRRGHGGRGKQPAAQRPVATVSWQGVRERPKDIVHVLAGLFLLAPRVNHLSSCLWACPRLVLDIPPYTFPGYRARDVHPPHMISLPKPPPPTTLLDPPFSHLKHLEFGTGGEACQILDHLHRFPQLETLKVWMFGGGFHGFNSTLKSSSTCESPTEKFINTPDGTLPHLKHITLDWLSITEGTLAQLCLACTNLETLIIRFAGSASKDSANYLSQASLNEALLQRKSTLKCLEMISLPLYGHFLTPRAPPTTNPRESRMTCLPGLTNLQQLSMHYVGLFGCVSRIDAGEVEAELPSRIPYESLNHLEIVCDRPWELNIGAWPAENNANSVMAGLEALHRRGLLPRELRYLSVAMDARGRLVETSRRHPLTLQDWPGGSDTMPSFLSCEAAVW</sequence>
<protein>
    <submittedName>
        <fullName evidence="2">Uncharacterized protein</fullName>
    </submittedName>
</protein>
<feature type="compositionally biased region" description="Gly residues" evidence="1">
    <location>
        <begin position="207"/>
        <end position="223"/>
    </location>
</feature>
<proteinExistence type="predicted"/>